<dbReference type="EMBL" id="AKCV02000017">
    <property type="protein sequence ID" value="TMS57945.1"/>
    <property type="molecule type" value="Genomic_DNA"/>
</dbReference>
<keyword evidence="1" id="KW-0347">Helicase</keyword>
<protein>
    <submittedName>
        <fullName evidence="1">ATP-dependent helicase</fullName>
    </submittedName>
</protein>
<keyword evidence="1" id="KW-0547">Nucleotide-binding</keyword>
<keyword evidence="1" id="KW-0378">Hydrolase</keyword>
<evidence type="ECO:0000313" key="1">
    <source>
        <dbReference type="EMBL" id="TMS57945.1"/>
    </source>
</evidence>
<reference evidence="1" key="1">
    <citation type="submission" date="2019-05" db="EMBL/GenBank/DDBJ databases">
        <title>Revised genome assembly of Burkholderiaceae (previously Ralstonia) sp. PBA.</title>
        <authorList>
            <person name="Gan H.M."/>
        </authorList>
    </citation>
    <scope>NUCLEOTIDE SEQUENCE</scope>
    <source>
        <strain evidence="1">PBA</strain>
    </source>
</reference>
<comment type="caution">
    <text evidence="1">The sequence shown here is derived from an EMBL/GenBank/DDBJ whole genome shotgun (WGS) entry which is preliminary data.</text>
</comment>
<keyword evidence="2" id="KW-1185">Reference proteome</keyword>
<evidence type="ECO:0000313" key="2">
    <source>
        <dbReference type="Proteomes" id="UP000004277"/>
    </source>
</evidence>
<accession>A0ACD3SP33</accession>
<organism evidence="1 2">
    <name type="scientific">Imbroritus primus</name>
    <dbReference type="NCBI Taxonomy" id="3058603"/>
    <lineage>
        <taxon>Bacteria</taxon>
        <taxon>Pseudomonadati</taxon>
        <taxon>Pseudomonadota</taxon>
        <taxon>Betaproteobacteria</taxon>
        <taxon>Burkholderiales</taxon>
        <taxon>Burkholderiaceae</taxon>
        <taxon>Imbroritus</taxon>
    </lineage>
</organism>
<dbReference type="Proteomes" id="UP000004277">
    <property type="component" value="Unassembled WGS sequence"/>
</dbReference>
<gene>
    <name evidence="1" type="ORF">MW7_010790</name>
</gene>
<name>A0ACD3SP33_9BURK</name>
<sequence length="705" mass="77372">MSAVFDAAATGGQPAPGAADTPAYLASLNPEQCTAALHAAADGPLLVIAGAGSGKTNTLAHRVAHLVFSGADPQRILLLTFSRRAAAEMERRVGQIINRVLGAPAGQRPPVFPWAGTFHGVGARLLREVAEQIGLSPDFTIHDRADAEDMLALVRHDLGLDATRDRFPTKATCLAIYSRAVNSEADLSAVLRTAFPWCAQWEAELAELFESYVAAKQAQHVLDYDDLLLYWAHLMQEPALAAQLRARFDHILVDEYQDTNRLQASILLALRPDGRGLTVVGDDAQSIYSFRAATVRNILDFPRHFDPPARIVTLSRNYRSTPPILAASNAIIGLAPERYAKDLWSTRDGGQKPRLVSVADEAEQARCVAASVLAHREQGMALKAQAALFRTASHSAQLEIELVRRNIPFVKFGGLKFLEATHVKDVLSVLRWAQNPRNRIAGFRVVRLLPGIGPVSATRLLDAMDASADPLAALLAFRMPGAAAEAWAAFAPLFAMLHRERSAWPAEVGAVARWYAPHLERLHDDAAVRSGDIDQLERIAATYASRERFLTELTLDPPEASSGESGVPLRDDDYMVLSTIHSAKGQEWRAVSILNVVDGCMPSDLATGSQDEIEEERRLLYVGMTRARDHLQLIVPQRFYVPQQKYGDRHVLAGRSRFISNAVARTFETCSWPPPPPLEPLPPSRRPPPAAIDMLARMRGQWKVR</sequence>
<keyword evidence="1" id="KW-0067">ATP-binding</keyword>
<proteinExistence type="predicted"/>